<protein>
    <submittedName>
        <fullName evidence="2">Uncharacterized protein</fullName>
    </submittedName>
</protein>
<gene>
    <name evidence="2" type="ORF">B0B51_23365</name>
</gene>
<evidence type="ECO:0000313" key="2">
    <source>
        <dbReference type="EMBL" id="AQW32720.1"/>
    </source>
</evidence>
<accession>A0A1U9VPW6</accession>
<geneLocation type="plasmid" evidence="2">
    <name>unnamed</name>
</geneLocation>
<name>A0A1U9VPW6_9RALS</name>
<dbReference type="Proteomes" id="UP000189628">
    <property type="component" value="Plasmid unnamed"/>
</dbReference>
<feature type="region of interest" description="Disordered" evidence="1">
    <location>
        <begin position="272"/>
        <end position="297"/>
    </location>
</feature>
<evidence type="ECO:0000313" key="3">
    <source>
        <dbReference type="Proteomes" id="UP000189628"/>
    </source>
</evidence>
<sequence>MKAHCIQAVNQAAGRELSAAEIQRIEDRVAGTMRDMARRDPAAWRAMSADQRVIDASREAMSNIQREADLKVQRAQLQILKTAATEQRIGDTLAAGHKERSGALVHDIEQSQGYVQSIKHESMGHLMDLVDAVKSREGAGPLRRLTMFLFDTDNPRMTRDLAREMFSKADGSSGNKTAQAGARAWLDTINGMRERFNRSGGDVGQLDYGYIPQPHDQMRVRGKGDTAARDAWVEKTLPLLDRRQYLNEDGTGMGDAQVTTFLQNAWETIASGGLNKSEPGARPEAGAGMRANKGSESRQIHFKDAESYLTYMSQYGAGSMYDAMSSHVGGMARSIGLVERYGPNPNAQMRLQMDLAERADGGIKRSFGLRPQSYWDVVNGTASTAQDARIALVAMTARNIETFGKLQSALLASLTDLHTFFVTTGFNKLSYWQAMKDVASTTASKDTRDFLTMHGIIAESMAGDLNRWAGDNIRNNWSGRLANSTMKVSLLTAWTDSLRRGFSLTMMRGMAKLAETDWKALTEYDRWRMEHAGITEADWGVIRQAQLTEHNGAHFLTPEAIRSTGHERVDEITTKVLNLITDESEHAVLNPDLATRAITTGGGAQRGTVRGELARAVMQFKAFPIALISRHWRRMLDTPQGLEGAPIMANRLAYGAAFMLSSAALGAIAFQAKQIVQGKDPIDMTEPKFWLRALAQGGGLGIVGDFLLTDPTQSPGDAAANAFKSAAGPIAGSMADVGLKLGIANIYKAANGKETHAAAEALNITRSHLPYVNLWYAKAAIDHMGMHALQENLSPGYLSRMKQRAQQDFKQGYWWQPGTGGPDRAPDLGAAVGN</sequence>
<keyword evidence="2" id="KW-0614">Plasmid</keyword>
<reference evidence="2 3" key="1">
    <citation type="submission" date="2017-02" db="EMBL/GenBank/DDBJ databases">
        <title>Blood Disease Bacterium A2-HR MARDI.</title>
        <authorList>
            <person name="Badrun R."/>
            <person name="Abu Bakar N."/>
            <person name="Laboh R."/>
        </authorList>
    </citation>
    <scope>NUCLEOTIDE SEQUENCE [LARGE SCALE GENOMIC DNA]</scope>
    <source>
        <strain evidence="2 3">A2-HR MARDI</strain>
        <plasmid evidence="3">Plasmid</plasmid>
    </source>
</reference>
<dbReference type="EMBL" id="CP019912">
    <property type="protein sequence ID" value="AQW32720.1"/>
    <property type="molecule type" value="Genomic_DNA"/>
</dbReference>
<evidence type="ECO:0000256" key="1">
    <source>
        <dbReference type="SAM" id="MobiDB-lite"/>
    </source>
</evidence>
<proteinExistence type="predicted"/>
<organism evidence="2 3">
    <name type="scientific">blood disease bacterium A2-HR MARDI</name>
    <dbReference type="NCBI Taxonomy" id="1944648"/>
    <lineage>
        <taxon>Bacteria</taxon>
        <taxon>Pseudomonadati</taxon>
        <taxon>Pseudomonadota</taxon>
        <taxon>Betaproteobacteria</taxon>
        <taxon>Burkholderiales</taxon>
        <taxon>Burkholderiaceae</taxon>
        <taxon>Ralstonia</taxon>
        <taxon>Ralstonia solanacearum species complex</taxon>
    </lineage>
</organism>
<dbReference type="AlphaFoldDB" id="A0A1U9VPW6"/>